<dbReference type="STRING" id="666685.R2APBS1_3058"/>
<feature type="repeat" description="TPR" evidence="1">
    <location>
        <begin position="614"/>
        <end position="647"/>
    </location>
</feature>
<dbReference type="InterPro" id="IPR014266">
    <property type="entry name" value="PEP-CTERM_TPR_PrsT"/>
</dbReference>
<keyword evidence="4" id="KW-1185">Reference proteome</keyword>
<feature type="repeat" description="TPR" evidence="1">
    <location>
        <begin position="546"/>
        <end position="579"/>
    </location>
</feature>
<organism evidence="3 4">
    <name type="scientific">Rhodanobacter denitrificans</name>
    <dbReference type="NCBI Taxonomy" id="666685"/>
    <lineage>
        <taxon>Bacteria</taxon>
        <taxon>Pseudomonadati</taxon>
        <taxon>Pseudomonadota</taxon>
        <taxon>Gammaproteobacteria</taxon>
        <taxon>Lysobacterales</taxon>
        <taxon>Rhodanobacteraceae</taxon>
        <taxon>Rhodanobacter</taxon>
    </lineage>
</organism>
<feature type="repeat" description="TPR" evidence="1">
    <location>
        <begin position="580"/>
        <end position="613"/>
    </location>
</feature>
<dbReference type="eggNOG" id="COG0457">
    <property type="taxonomic scope" value="Bacteria"/>
</dbReference>
<dbReference type="PROSITE" id="PS51257">
    <property type="entry name" value="PROKAR_LIPOPROTEIN"/>
    <property type="match status" value="1"/>
</dbReference>
<keyword evidence="1" id="KW-0802">TPR repeat</keyword>
<dbReference type="AlphaFoldDB" id="M4NRE6"/>
<reference evidence="3 4" key="1">
    <citation type="submission" date="2012-04" db="EMBL/GenBank/DDBJ databases">
        <title>Complete genome of Rhodanobacter sp. 2APBS1.</title>
        <authorList>
            <consortium name="US DOE Joint Genome Institute"/>
            <person name="Huntemann M."/>
            <person name="Wei C.-L."/>
            <person name="Han J."/>
            <person name="Detter J.C."/>
            <person name="Han C."/>
            <person name="Tapia R."/>
            <person name="Munk A.C.C."/>
            <person name="Chen A."/>
            <person name="Krypides N."/>
            <person name="Mavromatis K."/>
            <person name="Markowitz V."/>
            <person name="Szeto E."/>
            <person name="Ivanova N."/>
            <person name="Mikhailova N."/>
            <person name="Ovchinnikova G."/>
            <person name="Pagani I."/>
            <person name="Pati A."/>
            <person name="Goodwin L."/>
            <person name="Peters L."/>
            <person name="Pitluck S."/>
            <person name="Woyke T."/>
            <person name="Prakash O."/>
            <person name="Elkins J."/>
            <person name="Brown S."/>
            <person name="Palumbo A."/>
            <person name="Hemme C."/>
            <person name="Zhou J."/>
            <person name="Watson D."/>
            <person name="Jardine P."/>
            <person name="Kostka J."/>
            <person name="Green S."/>
        </authorList>
    </citation>
    <scope>NUCLEOTIDE SEQUENCE [LARGE SCALE GENOMIC DNA]</scope>
    <source>
        <strain evidence="3 4">2APBS1</strain>
    </source>
</reference>
<feature type="repeat" description="TPR" evidence="1">
    <location>
        <begin position="277"/>
        <end position="310"/>
    </location>
</feature>
<feature type="repeat" description="TPR" evidence="1">
    <location>
        <begin position="478"/>
        <end position="511"/>
    </location>
</feature>
<proteinExistence type="predicted"/>
<gene>
    <name evidence="3" type="ORF">R2APBS1_3058</name>
</gene>
<feature type="repeat" description="TPR" evidence="1">
    <location>
        <begin position="311"/>
        <end position="344"/>
    </location>
</feature>
<evidence type="ECO:0000256" key="2">
    <source>
        <dbReference type="SAM" id="SignalP"/>
    </source>
</evidence>
<dbReference type="Pfam" id="PF13371">
    <property type="entry name" value="TPR_9"/>
    <property type="match status" value="1"/>
</dbReference>
<feature type="signal peptide" evidence="2">
    <location>
        <begin position="1"/>
        <end position="25"/>
    </location>
</feature>
<dbReference type="InterPro" id="IPR019734">
    <property type="entry name" value="TPR_rpt"/>
</dbReference>
<feature type="repeat" description="TPR" evidence="1">
    <location>
        <begin position="716"/>
        <end position="749"/>
    </location>
</feature>
<dbReference type="HOGENOM" id="CLU_007251_0_1_6"/>
<dbReference type="Pfam" id="PF14559">
    <property type="entry name" value="TPR_19"/>
    <property type="match status" value="3"/>
</dbReference>
<keyword evidence="2" id="KW-0732">Signal</keyword>
<dbReference type="SMART" id="SM00028">
    <property type="entry name" value="TPR"/>
    <property type="match status" value="16"/>
</dbReference>
<dbReference type="KEGG" id="rhd:R2APBS1_3058"/>
<dbReference type="Gene3D" id="1.25.40.10">
    <property type="entry name" value="Tetratricopeptide repeat domain"/>
    <property type="match status" value="6"/>
</dbReference>
<feature type="chain" id="PRO_5004056304" evidence="2">
    <location>
        <begin position="26"/>
        <end position="935"/>
    </location>
</feature>
<evidence type="ECO:0000313" key="4">
    <source>
        <dbReference type="Proteomes" id="UP000011859"/>
    </source>
</evidence>
<evidence type="ECO:0000313" key="3">
    <source>
        <dbReference type="EMBL" id="AGG90131.1"/>
    </source>
</evidence>
<dbReference type="OrthoDB" id="5959200at2"/>
<feature type="repeat" description="TPR" evidence="1">
    <location>
        <begin position="135"/>
        <end position="168"/>
    </location>
</feature>
<dbReference type="Proteomes" id="UP000011859">
    <property type="component" value="Chromosome"/>
</dbReference>
<sequence precursor="true">MRLIRLNTRVVRCALALLCAALSLGGCGLGSRHGSVEAGARYQANGEYRAAYIEAKKVLQRDAKNGEAWLLLGQASLMLGNPKDALSELQNAEANGVPAERWAVPMGRALLMTRQYDQLLATLTPDKPYEAATKARVAVLRGDAYRGLRQFDQARQAYMAVLSGDPKNPGALVGLAQLAVIAGDPDAAGKYVQQALAAAPDNPQVWVAKGDLAFDNADFAGAEADYQKVMGFKNPDWLPQERFYALARLANAQAQQSQFDKALANIQTLEKMLPQHPYLHYLRAVVLYKQGHLDDAVSELQQVLKVSPDNAQAQLLMGAVNYAQGNYSQAEMYLSNAMGMDQKNVNVRKLLALTLYREGRSRQALDTLRPAASGTPSDAELLALLQKSAATNARSPGTVAAATSAGTPSDTLFARAGNAIAGGNEAEAINLLQDIPAGSTSTEARRNSLLVMAYVREQRPAEAVKVAAAYASSNPRDSAAHLLYGTALVAASRRPEARAQYAEALKLDPENLAALLSLGGLDSLEGHHEAAASRYATVLKKDPRNAAAMTALGQLAALQGDRAEAAKRFKQAIDTAPKSPTAYIALVVLYGEDGKYDEAVSTAKQLVAASPDNPAALNALGAAELNAGHHGEALKVLQQAVNFAPQVPLYRTNLARAQILGKDTKAAASNLDAVIKADPGQVTAVVLRALLKSQDHDLAGATALAQMLQKQPATKAAGFTLEGDLYMANKSYREAAQAYQQGLKLQYDRPLVVKSFLALNESGANAPEGVLRDWLAKHPDDNATHLLLADYYLKHTQNALAAAQYEQVLKTDPSSIDALNNLAWIYTEQNNPKALALAERAYKLASGSPGIADTYAWALVAHNQPRTALPILLQAAKAAPKAPAIQYHLAVAQARTGDHAGARSTLVALQKSGADFQGKPAAEKLYRELTGASAK</sequence>
<dbReference type="PANTHER" id="PTHR12558">
    <property type="entry name" value="CELL DIVISION CYCLE 16,23,27"/>
    <property type="match status" value="1"/>
</dbReference>
<name>M4NRE6_9GAMM</name>
<keyword evidence="3" id="KW-0449">Lipoprotein</keyword>
<dbReference type="InterPro" id="IPR011990">
    <property type="entry name" value="TPR-like_helical_dom_sf"/>
</dbReference>
<dbReference type="PROSITE" id="PS50005">
    <property type="entry name" value="TPR"/>
    <property type="match status" value="8"/>
</dbReference>
<dbReference type="PANTHER" id="PTHR12558:SF13">
    <property type="entry name" value="CELL DIVISION CYCLE PROTEIN 27 HOMOLOG"/>
    <property type="match status" value="1"/>
</dbReference>
<accession>M4NRE6</accession>
<dbReference type="NCBIfam" id="TIGR02917">
    <property type="entry name" value="PEP_TPR_lipo"/>
    <property type="match status" value="1"/>
</dbReference>
<evidence type="ECO:0000256" key="1">
    <source>
        <dbReference type="PROSITE-ProRule" id="PRU00339"/>
    </source>
</evidence>
<protein>
    <submittedName>
        <fullName evidence="3">Putative PEP-CTERM system TPR-repeat lipoprotein</fullName>
    </submittedName>
</protein>
<dbReference type="EMBL" id="CP003470">
    <property type="protein sequence ID" value="AGG90131.1"/>
    <property type="molecule type" value="Genomic_DNA"/>
</dbReference>
<dbReference type="SUPFAM" id="SSF48452">
    <property type="entry name" value="TPR-like"/>
    <property type="match status" value="4"/>
</dbReference>
<dbReference type="Pfam" id="PF13432">
    <property type="entry name" value="TPR_16"/>
    <property type="match status" value="4"/>
</dbReference>